<dbReference type="Proteomes" id="UP000094065">
    <property type="component" value="Unassembled WGS sequence"/>
</dbReference>
<comment type="caution">
    <text evidence="2">The sequence shown here is derived from an EMBL/GenBank/DDBJ whole genome shotgun (WGS) entry which is preliminary data.</text>
</comment>
<evidence type="ECO:0000256" key="1">
    <source>
        <dbReference type="SAM" id="MobiDB-lite"/>
    </source>
</evidence>
<evidence type="ECO:0000313" key="3">
    <source>
        <dbReference type="Proteomes" id="UP000094065"/>
    </source>
</evidence>
<feature type="compositionally biased region" description="Pro residues" evidence="1">
    <location>
        <begin position="16"/>
        <end position="26"/>
    </location>
</feature>
<accession>A0A1E3HWT4</accession>
<dbReference type="GeneID" id="30154242"/>
<dbReference type="RefSeq" id="XP_018995348.1">
    <property type="nucleotide sequence ID" value="XM_019136679.1"/>
</dbReference>
<name>A0A1E3HWT4_9TREE</name>
<feature type="compositionally biased region" description="Basic and acidic residues" evidence="1">
    <location>
        <begin position="255"/>
        <end position="331"/>
    </location>
</feature>
<organism evidence="2 3">
    <name type="scientific">Cryptococcus amylolentus CBS 6039</name>
    <dbReference type="NCBI Taxonomy" id="1295533"/>
    <lineage>
        <taxon>Eukaryota</taxon>
        <taxon>Fungi</taxon>
        <taxon>Dikarya</taxon>
        <taxon>Basidiomycota</taxon>
        <taxon>Agaricomycotina</taxon>
        <taxon>Tremellomycetes</taxon>
        <taxon>Tremellales</taxon>
        <taxon>Cryptococcaceae</taxon>
        <taxon>Cryptococcus</taxon>
    </lineage>
</organism>
<dbReference type="OrthoDB" id="10400835at2759"/>
<dbReference type="EMBL" id="AWGJ01000004">
    <property type="protein sequence ID" value="ODN80782.1"/>
    <property type="molecule type" value="Genomic_DNA"/>
</dbReference>
<evidence type="ECO:0000313" key="2">
    <source>
        <dbReference type="EMBL" id="ODN80782.1"/>
    </source>
</evidence>
<feature type="region of interest" description="Disordered" evidence="1">
    <location>
        <begin position="255"/>
        <end position="407"/>
    </location>
</feature>
<protein>
    <submittedName>
        <fullName evidence="2">Uncharacterized protein</fullName>
    </submittedName>
</protein>
<reference evidence="2 3" key="1">
    <citation type="submission" date="2016-06" db="EMBL/GenBank/DDBJ databases">
        <title>Evolution of pathogenesis and genome organization in the Tremellales.</title>
        <authorList>
            <person name="Cuomo C."/>
            <person name="Litvintseva A."/>
            <person name="Heitman J."/>
            <person name="Chen Y."/>
            <person name="Sun S."/>
            <person name="Springer D."/>
            <person name="Dromer F."/>
            <person name="Young S."/>
            <person name="Zeng Q."/>
            <person name="Chapman S."/>
            <person name="Gujja S."/>
            <person name="Saif S."/>
            <person name="Birren B."/>
        </authorList>
    </citation>
    <scope>NUCLEOTIDE SEQUENCE [LARGE SCALE GENOMIC DNA]</scope>
    <source>
        <strain evidence="2 3">CBS 6039</strain>
    </source>
</reference>
<gene>
    <name evidence="2" type="ORF">L202_02933</name>
</gene>
<proteinExistence type="predicted"/>
<sequence length="407" mass="44741">MYPNPERTHHLTSPFTPTPLTLPPNTPGYPFSSPGLLIWDLQEIAANNCAEAIKQFNNTHYKALLFGSGGRGWGKVGAGGGAGKTKEESQEELLLLLSKHVNALGHSAARNGVGMSCVCWITELYAYIAEILCGSVNLYLAPGSPLPQFILVRLAELVHEGEAILNGLEEINFAALKPRGLDEDWKAVDIEPKLVYLIRKLGSLAHHWGSASEQSSQPPKEDDVLYAWEVEITGRWDSETDYAHTQQKDLIAQEEAEKKEREAKEAEEKREREAKEAENKREQEAKKAQDKQEREGQEAEKKKETEAAEAEERERAEEHEAVDAEEAERRRQASLKTQVRDEPVVAEGSGSGSAAPAQVTKPHVVAKPHHLSSSAAAGVKKQKSDASSQRKKGTKAKKEVGSACCCQ</sequence>
<feature type="region of interest" description="Disordered" evidence="1">
    <location>
        <begin position="1"/>
        <end position="26"/>
    </location>
</feature>
<feature type="compositionally biased region" description="Low complexity" evidence="1">
    <location>
        <begin position="345"/>
        <end position="357"/>
    </location>
</feature>
<keyword evidence="3" id="KW-1185">Reference proteome</keyword>
<dbReference type="AlphaFoldDB" id="A0A1E3HWT4"/>